<evidence type="ECO:0000313" key="1">
    <source>
        <dbReference type="EMBL" id="AYV80572.1"/>
    </source>
</evidence>
<reference evidence="1" key="1">
    <citation type="submission" date="2018-10" db="EMBL/GenBank/DDBJ databases">
        <title>Hidden diversity of soil giant viruses.</title>
        <authorList>
            <person name="Schulz F."/>
            <person name="Alteio L."/>
            <person name="Goudeau D."/>
            <person name="Ryan E.M."/>
            <person name="Malmstrom R.R."/>
            <person name="Blanchard J."/>
            <person name="Woyke T."/>
        </authorList>
    </citation>
    <scope>NUCLEOTIDE SEQUENCE</scope>
    <source>
        <strain evidence="1">HAV1</strain>
    </source>
</reference>
<proteinExistence type="predicted"/>
<accession>A0A3G5A092</accession>
<sequence length="239" mass="28008">MGSCSSKIAERCRARRAKKIWDDIEECNNSINDFKILSNIRENVMTVLNQFRSDPVEIPYRIHIKCPTRDLCPYYIDVENQISQNDKKKVDKLNIRYYYYPLNTVFDPFSAPFEIEQGITYDGRITLYDGEGDAYYVPGNIRKDKMATLYPQIKSYAIDTQLKRRFNENIKSGHQQIEKIMILIYRKCSGTKQIIINIQSYLILRLKSNEISGFAETPPEKKKIVEPEDDIDELTPLLR</sequence>
<name>A0A3G5A092_9VIRU</name>
<gene>
    <name evidence="1" type="ORF">Harvfovirus3_17</name>
</gene>
<organism evidence="1">
    <name type="scientific">Harvfovirus sp</name>
    <dbReference type="NCBI Taxonomy" id="2487768"/>
    <lineage>
        <taxon>Viruses</taxon>
        <taxon>Varidnaviria</taxon>
        <taxon>Bamfordvirae</taxon>
        <taxon>Nucleocytoviricota</taxon>
        <taxon>Megaviricetes</taxon>
        <taxon>Imitervirales</taxon>
        <taxon>Mimiviridae</taxon>
        <taxon>Klosneuvirinae</taxon>
    </lineage>
</organism>
<protein>
    <submittedName>
        <fullName evidence="1">Uncharacterized protein</fullName>
    </submittedName>
</protein>
<dbReference type="EMBL" id="MK072245">
    <property type="protein sequence ID" value="AYV80572.1"/>
    <property type="molecule type" value="Genomic_DNA"/>
</dbReference>